<evidence type="ECO:0000256" key="1">
    <source>
        <dbReference type="SAM" id="SignalP"/>
    </source>
</evidence>
<dbReference type="RefSeq" id="WP_160986202.1">
    <property type="nucleotide sequence ID" value="NZ_WVTD01000008.1"/>
</dbReference>
<organism evidence="2 3">
    <name type="scientific">Novosphingobium silvae</name>
    <dbReference type="NCBI Taxonomy" id="2692619"/>
    <lineage>
        <taxon>Bacteria</taxon>
        <taxon>Pseudomonadati</taxon>
        <taxon>Pseudomonadota</taxon>
        <taxon>Alphaproteobacteria</taxon>
        <taxon>Sphingomonadales</taxon>
        <taxon>Sphingomonadaceae</taxon>
        <taxon>Novosphingobium</taxon>
    </lineage>
</organism>
<dbReference type="Proteomes" id="UP000465810">
    <property type="component" value="Unassembled WGS sequence"/>
</dbReference>
<protein>
    <submittedName>
        <fullName evidence="2">DUF4198 domain-containing protein</fullName>
    </submittedName>
</protein>
<dbReference type="AlphaFoldDB" id="A0A7X4GHS6"/>
<accession>A0A7X4GHS6</accession>
<gene>
    <name evidence="2" type="ORF">GR702_12420</name>
</gene>
<reference evidence="2 3" key="1">
    <citation type="submission" date="2019-12" db="EMBL/GenBank/DDBJ databases">
        <authorList>
            <person name="Feng G."/>
            <person name="Zhu H."/>
        </authorList>
    </citation>
    <scope>NUCLEOTIDE SEQUENCE [LARGE SCALE GENOMIC DNA]</scope>
    <source>
        <strain evidence="2 3">FGD1</strain>
    </source>
</reference>
<sequence>MNAKYFAPLLALCAFSTAQAHEVWIERDGTGPARIYLGEPAMALPEGGDPEFENLKAPRLLGGGKAALVRKAGYLEVAAPAGDVRAQDDAVFKPWGADDKKEGIVYYARAGRAEPRAVMPFEIAPVTAGGNTFTLVRDGKPVAGADVTVISPEKWSKTFKTGHDGTLTVPMLGKGRYLLTASHKEEGSFDTSLGKVAVLYRTATTTFVAE</sequence>
<feature type="signal peptide" evidence="1">
    <location>
        <begin position="1"/>
        <end position="20"/>
    </location>
</feature>
<keyword evidence="3" id="KW-1185">Reference proteome</keyword>
<keyword evidence="1" id="KW-0732">Signal</keyword>
<evidence type="ECO:0000313" key="2">
    <source>
        <dbReference type="EMBL" id="MYL98570.1"/>
    </source>
</evidence>
<name>A0A7X4GHS6_9SPHN</name>
<feature type="chain" id="PRO_5031011422" evidence="1">
    <location>
        <begin position="21"/>
        <end position="210"/>
    </location>
</feature>
<dbReference type="SUPFAM" id="SSF49478">
    <property type="entry name" value="Cna protein B-type domain"/>
    <property type="match status" value="1"/>
</dbReference>
<evidence type="ECO:0000313" key="3">
    <source>
        <dbReference type="Proteomes" id="UP000465810"/>
    </source>
</evidence>
<comment type="caution">
    <text evidence="2">The sequence shown here is derived from an EMBL/GenBank/DDBJ whole genome shotgun (WGS) entry which is preliminary data.</text>
</comment>
<dbReference type="EMBL" id="WVTD01000008">
    <property type="protein sequence ID" value="MYL98570.1"/>
    <property type="molecule type" value="Genomic_DNA"/>
</dbReference>
<proteinExistence type="predicted"/>